<evidence type="ECO:0000256" key="1">
    <source>
        <dbReference type="SAM" id="Coils"/>
    </source>
</evidence>
<comment type="caution">
    <text evidence="2">The sequence shown here is derived from an EMBL/GenBank/DDBJ whole genome shotgun (WGS) entry which is preliminary data.</text>
</comment>
<feature type="coiled-coil region" evidence="1">
    <location>
        <begin position="102"/>
        <end position="129"/>
    </location>
</feature>
<dbReference type="PROSITE" id="PS51257">
    <property type="entry name" value="PROKAR_LIPOPROTEIN"/>
    <property type="match status" value="1"/>
</dbReference>
<evidence type="ECO:0000313" key="3">
    <source>
        <dbReference type="Proteomes" id="UP000435036"/>
    </source>
</evidence>
<organism evidence="2 3">
    <name type="scientific">Sphingobacterium humi</name>
    <dbReference type="NCBI Taxonomy" id="1796905"/>
    <lineage>
        <taxon>Bacteria</taxon>
        <taxon>Pseudomonadati</taxon>
        <taxon>Bacteroidota</taxon>
        <taxon>Sphingobacteriia</taxon>
        <taxon>Sphingobacteriales</taxon>
        <taxon>Sphingobacteriaceae</taxon>
        <taxon>Sphingobacterium</taxon>
    </lineage>
</organism>
<proteinExistence type="predicted"/>
<dbReference type="SUPFAM" id="SSF51230">
    <property type="entry name" value="Single hybrid motif"/>
    <property type="match status" value="1"/>
</dbReference>
<evidence type="ECO:0000313" key="2">
    <source>
        <dbReference type="EMBL" id="MVZ62109.1"/>
    </source>
</evidence>
<protein>
    <submittedName>
        <fullName evidence="2">Biotin/lipoyl-binding protein</fullName>
    </submittedName>
</protein>
<accession>A0A6N8KZE9</accession>
<keyword evidence="3" id="KW-1185">Reference proteome</keyword>
<reference evidence="2 3" key="1">
    <citation type="submission" date="2019-12" db="EMBL/GenBank/DDBJ databases">
        <authorList>
            <person name="Dong K."/>
        </authorList>
    </citation>
    <scope>NUCLEOTIDE SEQUENCE [LARGE SCALE GENOMIC DNA]</scope>
    <source>
        <strain evidence="2 3">JCM 31225</strain>
    </source>
</reference>
<dbReference type="Proteomes" id="UP000435036">
    <property type="component" value="Unassembled WGS sequence"/>
</dbReference>
<keyword evidence="1" id="KW-0175">Coiled coil</keyword>
<sequence length="321" mass="35609">MKKLTYICAALVVLQSCSSKDANKQIKLEGKIERDQLAVTTKIPGKIQKILVEEGQHVQRGDTLLILELPEVDAKSIQAQGALDAAQAQYEMAVKGATDGQMKQLHAKVAGLKEQFDFAQKSLDRMNNLLRDSLVAQQKYDEVYAKYQGAKNQYLAAQAELADVQHGARVEQQRMAMGQKERALGAVNEVNVAAKERYILAPQDMTIENINLRVGELALAGYSLASGYIVDGTYFRVTVPESKVKDFQKGAVKTLMLPYLEGKEIQAKVETIKSLSSYANISTAYPDFEEQETLFEIRLKPTDNNASKDLLTKASFIVKQD</sequence>
<name>A0A6N8KZE9_9SPHI</name>
<dbReference type="AlphaFoldDB" id="A0A6N8KZE9"/>
<dbReference type="InterPro" id="IPR011053">
    <property type="entry name" value="Single_hybrid_motif"/>
</dbReference>
<gene>
    <name evidence="2" type="ORF">GQF63_08760</name>
</gene>
<dbReference type="OrthoDB" id="9798190at2"/>
<dbReference type="PANTHER" id="PTHR30438">
    <property type="entry name" value="36 KDA ANTIGEN-RELATED"/>
    <property type="match status" value="1"/>
</dbReference>
<dbReference type="Gene3D" id="1.10.287.470">
    <property type="entry name" value="Helix hairpin bin"/>
    <property type="match status" value="1"/>
</dbReference>
<dbReference type="RefSeq" id="WP_160368849.1">
    <property type="nucleotide sequence ID" value="NZ_WSQA01000005.1"/>
</dbReference>
<dbReference type="EMBL" id="WSQA01000005">
    <property type="protein sequence ID" value="MVZ62109.1"/>
    <property type="molecule type" value="Genomic_DNA"/>
</dbReference>
<dbReference type="Gene3D" id="2.40.50.100">
    <property type="match status" value="1"/>
</dbReference>